<gene>
    <name evidence="3" type="ORF">ACEWY4_026211</name>
</gene>
<comment type="similarity">
    <text evidence="1">Belongs to the dynein light chain Tctex-type family.</text>
</comment>
<name>A0ABD1IW77_9TELE</name>
<dbReference type="InterPro" id="IPR038586">
    <property type="entry name" value="Tctex-1-like_sf"/>
</dbReference>
<evidence type="ECO:0000313" key="3">
    <source>
        <dbReference type="EMBL" id="KAL2078526.1"/>
    </source>
</evidence>
<dbReference type="EMBL" id="JBHFQA010000023">
    <property type="protein sequence ID" value="KAL2078526.1"/>
    <property type="molecule type" value="Genomic_DNA"/>
</dbReference>
<dbReference type="Proteomes" id="UP001591681">
    <property type="component" value="Unassembled WGS sequence"/>
</dbReference>
<accession>A0ABD1IW77</accession>
<organism evidence="3 4">
    <name type="scientific">Coilia grayii</name>
    <name type="common">Gray's grenadier anchovy</name>
    <dbReference type="NCBI Taxonomy" id="363190"/>
    <lineage>
        <taxon>Eukaryota</taxon>
        <taxon>Metazoa</taxon>
        <taxon>Chordata</taxon>
        <taxon>Craniata</taxon>
        <taxon>Vertebrata</taxon>
        <taxon>Euteleostomi</taxon>
        <taxon>Actinopterygii</taxon>
        <taxon>Neopterygii</taxon>
        <taxon>Teleostei</taxon>
        <taxon>Clupei</taxon>
        <taxon>Clupeiformes</taxon>
        <taxon>Clupeoidei</taxon>
        <taxon>Engraulidae</taxon>
        <taxon>Coilinae</taxon>
        <taxon>Coilia</taxon>
    </lineage>
</organism>
<dbReference type="PANTHER" id="PTHR21255">
    <property type="entry name" value="T-COMPLEX-ASSOCIATED-TESTIS-EXPRESSED 1/ DYNEIN LIGHT CHAIN"/>
    <property type="match status" value="1"/>
</dbReference>
<comment type="caution">
    <text evidence="3">The sequence shown here is derived from an EMBL/GenBank/DDBJ whole genome shotgun (WGS) entry which is preliminary data.</text>
</comment>
<reference evidence="3 4" key="1">
    <citation type="submission" date="2024-09" db="EMBL/GenBank/DDBJ databases">
        <title>A chromosome-level genome assembly of Gray's grenadier anchovy, Coilia grayii.</title>
        <authorList>
            <person name="Fu Z."/>
        </authorList>
    </citation>
    <scope>NUCLEOTIDE SEQUENCE [LARGE SCALE GENOMIC DNA]</scope>
    <source>
        <strain evidence="3">G4</strain>
        <tissue evidence="3">Muscle</tissue>
    </source>
</reference>
<evidence type="ECO:0000256" key="2">
    <source>
        <dbReference type="SAM" id="MobiDB-lite"/>
    </source>
</evidence>
<dbReference type="InterPro" id="IPR005334">
    <property type="entry name" value="Tctex-1-like"/>
</dbReference>
<feature type="region of interest" description="Disordered" evidence="2">
    <location>
        <begin position="1"/>
        <end position="45"/>
    </location>
</feature>
<sequence length="170" mass="19917">MAESDKPPMASRIRRQSLRRQSLMPRVSNPDFDVDDDDGHHTRGGDTAWKLKTKMACTYRMGPVRKFLPHVVKKRAQEILDKAFTDLAYDHYQCREVADKVSTDIMAFLKEQVFDRYRYVVRVVAGEKKGQTVKIVGRALWDKDKDNFLTVTYENRHLYAVCMVYALYFE</sequence>
<dbReference type="AlphaFoldDB" id="A0ABD1IW77"/>
<keyword evidence="4" id="KW-1185">Reference proteome</keyword>
<dbReference type="Pfam" id="PF03645">
    <property type="entry name" value="Tctex-1"/>
    <property type="match status" value="1"/>
</dbReference>
<dbReference type="Gene3D" id="3.30.1140.40">
    <property type="entry name" value="Tctex-1"/>
    <property type="match status" value="1"/>
</dbReference>
<evidence type="ECO:0000313" key="4">
    <source>
        <dbReference type="Proteomes" id="UP001591681"/>
    </source>
</evidence>
<dbReference type="PANTHER" id="PTHR21255:SF55">
    <property type="entry name" value="DYNEIN LIGHT CHAIN TCTEX-TYPE 4"/>
    <property type="match status" value="1"/>
</dbReference>
<proteinExistence type="inferred from homology"/>
<protein>
    <submittedName>
        <fullName evidence="3">Uncharacterized protein</fullName>
    </submittedName>
</protein>
<evidence type="ECO:0000256" key="1">
    <source>
        <dbReference type="ARBA" id="ARBA00005361"/>
    </source>
</evidence>